<gene>
    <name evidence="2" type="ORF">BSL78_28075</name>
</gene>
<proteinExistence type="predicted"/>
<name>A0A2G8JH71_STIJA</name>
<sequence length="208" mass="23597">MDGDETEEEEEEVDGIKPNLFSEEKRTKITQTLEYRHLINYPTPSVIIKLFLNRFYTLIYRRYRKEERKFLDKAELFDGEVKHRSCRSPVGSSSPFTSGTPTGQLSPGISQSPLDPENMNSPAPGVYDPFPTTLQKLASVATVQYPTDRFSTSRLVASPWRGTPYSLPFADRDGPFHVPPRTLWYPGGPVLSSQPSVCSPFGRYMLRI</sequence>
<dbReference type="Proteomes" id="UP000230750">
    <property type="component" value="Unassembled WGS sequence"/>
</dbReference>
<feature type="region of interest" description="Disordered" evidence="1">
    <location>
        <begin position="82"/>
        <end position="122"/>
    </location>
</feature>
<keyword evidence="3" id="KW-1185">Reference proteome</keyword>
<organism evidence="2 3">
    <name type="scientific">Stichopus japonicus</name>
    <name type="common">Sea cucumber</name>
    <dbReference type="NCBI Taxonomy" id="307972"/>
    <lineage>
        <taxon>Eukaryota</taxon>
        <taxon>Metazoa</taxon>
        <taxon>Echinodermata</taxon>
        <taxon>Eleutherozoa</taxon>
        <taxon>Echinozoa</taxon>
        <taxon>Holothuroidea</taxon>
        <taxon>Aspidochirotacea</taxon>
        <taxon>Aspidochirotida</taxon>
        <taxon>Stichopodidae</taxon>
        <taxon>Apostichopus</taxon>
    </lineage>
</organism>
<protein>
    <submittedName>
        <fullName evidence="2">Uncharacterized protein</fullName>
    </submittedName>
</protein>
<reference evidence="2 3" key="1">
    <citation type="journal article" date="2017" name="PLoS Biol.">
        <title>The sea cucumber genome provides insights into morphological evolution and visceral regeneration.</title>
        <authorList>
            <person name="Zhang X."/>
            <person name="Sun L."/>
            <person name="Yuan J."/>
            <person name="Sun Y."/>
            <person name="Gao Y."/>
            <person name="Zhang L."/>
            <person name="Li S."/>
            <person name="Dai H."/>
            <person name="Hamel J.F."/>
            <person name="Liu C."/>
            <person name="Yu Y."/>
            <person name="Liu S."/>
            <person name="Lin W."/>
            <person name="Guo K."/>
            <person name="Jin S."/>
            <person name="Xu P."/>
            <person name="Storey K.B."/>
            <person name="Huan P."/>
            <person name="Zhang T."/>
            <person name="Zhou Y."/>
            <person name="Zhang J."/>
            <person name="Lin C."/>
            <person name="Li X."/>
            <person name="Xing L."/>
            <person name="Huo D."/>
            <person name="Sun M."/>
            <person name="Wang L."/>
            <person name="Mercier A."/>
            <person name="Li F."/>
            <person name="Yang H."/>
            <person name="Xiang J."/>
        </authorList>
    </citation>
    <scope>NUCLEOTIDE SEQUENCE [LARGE SCALE GENOMIC DNA]</scope>
    <source>
        <strain evidence="2">Shaxun</strain>
        <tissue evidence="2">Muscle</tissue>
    </source>
</reference>
<comment type="caution">
    <text evidence="2">The sequence shown here is derived from an EMBL/GenBank/DDBJ whole genome shotgun (WGS) entry which is preliminary data.</text>
</comment>
<feature type="compositionally biased region" description="Acidic residues" evidence="1">
    <location>
        <begin position="1"/>
        <end position="13"/>
    </location>
</feature>
<evidence type="ECO:0000313" key="3">
    <source>
        <dbReference type="Proteomes" id="UP000230750"/>
    </source>
</evidence>
<dbReference type="AlphaFoldDB" id="A0A2G8JH71"/>
<evidence type="ECO:0000256" key="1">
    <source>
        <dbReference type="SAM" id="MobiDB-lite"/>
    </source>
</evidence>
<feature type="region of interest" description="Disordered" evidence="1">
    <location>
        <begin position="1"/>
        <end position="20"/>
    </location>
</feature>
<accession>A0A2G8JH71</accession>
<feature type="compositionally biased region" description="Low complexity" evidence="1">
    <location>
        <begin position="88"/>
        <end position="103"/>
    </location>
</feature>
<dbReference type="EMBL" id="MRZV01001986">
    <property type="protein sequence ID" value="PIK35101.1"/>
    <property type="molecule type" value="Genomic_DNA"/>
</dbReference>
<evidence type="ECO:0000313" key="2">
    <source>
        <dbReference type="EMBL" id="PIK35101.1"/>
    </source>
</evidence>
<feature type="compositionally biased region" description="Polar residues" evidence="1">
    <location>
        <begin position="104"/>
        <end position="121"/>
    </location>
</feature>